<comment type="caution">
    <text evidence="3">The sequence shown here is derived from an EMBL/GenBank/DDBJ whole genome shotgun (WGS) entry which is preliminary data.</text>
</comment>
<accession>A0ABV8QB11</accession>
<dbReference type="SUPFAM" id="SSF53474">
    <property type="entry name" value="alpha/beta-Hydrolases"/>
    <property type="match status" value="1"/>
</dbReference>
<keyword evidence="4" id="KW-1185">Reference proteome</keyword>
<feature type="chain" id="PRO_5046477590" evidence="1">
    <location>
        <begin position="30"/>
        <end position="271"/>
    </location>
</feature>
<dbReference type="EMBL" id="JBHSDI010000001">
    <property type="protein sequence ID" value="MFC4257495.1"/>
    <property type="molecule type" value="Genomic_DNA"/>
</dbReference>
<organism evidence="3 4">
    <name type="scientific">Marinobacter lacisalsi</name>
    <dbReference type="NCBI Taxonomy" id="475979"/>
    <lineage>
        <taxon>Bacteria</taxon>
        <taxon>Pseudomonadati</taxon>
        <taxon>Pseudomonadota</taxon>
        <taxon>Gammaproteobacteria</taxon>
        <taxon>Pseudomonadales</taxon>
        <taxon>Marinobacteraceae</taxon>
        <taxon>Marinobacter</taxon>
    </lineage>
</organism>
<dbReference type="InterPro" id="IPR029058">
    <property type="entry name" value="AB_hydrolase_fold"/>
</dbReference>
<feature type="signal peptide" evidence="1">
    <location>
        <begin position="1"/>
        <end position="29"/>
    </location>
</feature>
<gene>
    <name evidence="3" type="ORF">ACFOZ5_00455</name>
</gene>
<dbReference type="PANTHER" id="PTHR33428">
    <property type="entry name" value="CHLOROPHYLLASE-2, CHLOROPLASTIC"/>
    <property type="match status" value="1"/>
</dbReference>
<feature type="domain" description="PET hydrolase/cutinase-like" evidence="2">
    <location>
        <begin position="95"/>
        <end position="229"/>
    </location>
</feature>
<evidence type="ECO:0000256" key="1">
    <source>
        <dbReference type="SAM" id="SignalP"/>
    </source>
</evidence>
<evidence type="ECO:0000313" key="4">
    <source>
        <dbReference type="Proteomes" id="UP001595798"/>
    </source>
</evidence>
<keyword evidence="1" id="KW-0732">Signal</keyword>
<dbReference type="InterPro" id="IPR041127">
    <property type="entry name" value="PET_hydrolase/cutinase-like"/>
</dbReference>
<evidence type="ECO:0000313" key="3">
    <source>
        <dbReference type="EMBL" id="MFC4257495.1"/>
    </source>
</evidence>
<proteinExistence type="predicted"/>
<dbReference type="Gene3D" id="3.40.50.1820">
    <property type="entry name" value="alpha/beta hydrolase"/>
    <property type="match status" value="1"/>
</dbReference>
<dbReference type="Pfam" id="PF12740">
    <property type="entry name" value="PETase"/>
    <property type="match status" value="1"/>
</dbReference>
<dbReference type="RefSeq" id="WP_379884668.1">
    <property type="nucleotide sequence ID" value="NZ_JBHSDI010000001.1"/>
</dbReference>
<evidence type="ECO:0000259" key="2">
    <source>
        <dbReference type="Pfam" id="PF12740"/>
    </source>
</evidence>
<name>A0ABV8QB11_9GAMM</name>
<dbReference type="PANTHER" id="PTHR33428:SF14">
    <property type="entry name" value="CARBOXYLESTERASE TYPE B DOMAIN-CONTAINING PROTEIN"/>
    <property type="match status" value="1"/>
</dbReference>
<keyword evidence="3" id="KW-0378">Hydrolase</keyword>
<dbReference type="GO" id="GO:0016787">
    <property type="term" value="F:hydrolase activity"/>
    <property type="evidence" value="ECO:0007669"/>
    <property type="project" value="UniProtKB-KW"/>
</dbReference>
<reference evidence="4" key="1">
    <citation type="journal article" date="2019" name="Int. J. Syst. Evol. Microbiol.">
        <title>The Global Catalogue of Microorganisms (GCM) 10K type strain sequencing project: providing services to taxonomists for standard genome sequencing and annotation.</title>
        <authorList>
            <consortium name="The Broad Institute Genomics Platform"/>
            <consortium name="The Broad Institute Genome Sequencing Center for Infectious Disease"/>
            <person name="Wu L."/>
            <person name="Ma J."/>
        </authorList>
    </citation>
    <scope>NUCLEOTIDE SEQUENCE [LARGE SCALE GENOMIC DNA]</scope>
    <source>
        <strain evidence="4">CECT 7297</strain>
    </source>
</reference>
<dbReference type="Proteomes" id="UP001595798">
    <property type="component" value="Unassembled WGS sequence"/>
</dbReference>
<protein>
    <submittedName>
        <fullName evidence="3">Alpha/beta hydrolase</fullName>
    </submittedName>
</protein>
<sequence length="271" mass="28144">MTPETLKPAMLGRAVAAASVLIFSGSALAIGGGGGGSGPMAEYASNGSHATTSGAEGQACTVFRPRNVPEGAPLILWGNGTGAPTMSYSQGLRHWASWGFVVAAANTTMAGSGEEMLDCIDAVRSASYGDNVDFSKVGASGHSQGGGGAYFAGRDMKVTATAPMQPYPFEFGIGARDPQNGPMLLMSGGNDMIAPRTVQSRIYSGAETPVFWATLDSASHFEPSWSFGGFRGISTAWWMYQLKGDSEAAELFTGACTACDMAGWTIERKNF</sequence>